<evidence type="ECO:0000256" key="11">
    <source>
        <dbReference type="ARBA" id="ARBA00022881"/>
    </source>
</evidence>
<keyword evidence="4 18" id="KW-0677">Repeat</keyword>
<dbReference type="Pfam" id="PF17755">
    <property type="entry name" value="UvrA_DNA-bind"/>
    <property type="match status" value="1"/>
</dbReference>
<dbReference type="NCBIfam" id="TIGR00630">
    <property type="entry name" value="uvra"/>
    <property type="match status" value="1"/>
</dbReference>
<dbReference type="Pfam" id="PF17760">
    <property type="entry name" value="UvrA_inter"/>
    <property type="match status" value="1"/>
</dbReference>
<evidence type="ECO:0000256" key="8">
    <source>
        <dbReference type="ARBA" id="ARBA00022771"/>
    </source>
</evidence>
<keyword evidence="10 18" id="KW-0067">ATP-binding</keyword>
<comment type="subunit">
    <text evidence="18">Forms a heterotetramer with UvrB during the search for lesions.</text>
</comment>
<dbReference type="SUPFAM" id="SSF52540">
    <property type="entry name" value="P-loop containing nucleoside triphosphate hydrolases"/>
    <property type="match status" value="2"/>
</dbReference>
<evidence type="ECO:0000256" key="18">
    <source>
        <dbReference type="HAMAP-Rule" id="MF_00205"/>
    </source>
</evidence>
<sequence length="950" mass="104370">MDFIRIRGARTHNLKNIDLDLPRERLVVITGLSGSGKSSLAFDTLFAEGQRRYVESLSAYARQFLSVMEKPDVDYIEGLSPAISIEQKTTSHNPRSTVGTITEIYDYLRLLYARAGTPHCPDHDLPLEAQTVSQMVDQILALPEGTRIMLLAPLISGRKGEHAQVLDELRSQGFIRARVDGEIHELDSTPVLDPKRKHSIEAVIDRLRVRPDIALRLAESFETALRLGEGIARIAFMDDKQREELVCSSRYACPQCGYSLAELEPRLFSFNNPFGACTTCDGLGIQSFFDPERVVVNPDLSLAGGAIRGWDRRNEHYYRLVGALAAHYDFDPEVPWNELPAKIRHIMLDGSGRESITFTERDARGKAVKRSHPFEGILPNMARRYRETESSAVREELGRYLSSRQCADCGGSRLNRAARHVFVGERPLPELTRTPIEQALAFFTQLDLPGRRGQIASKIVKEIVARLSFLVNVGLDYLTLERSADTLSGGEAQRIRLASQIGAGLVGVMYVLDEPSIGLHQRDNQRLLDTLARLRDLGNSVIVVEHDEDAIRAADHVVDIGPGAGLHGGRVIAEGTPDAVAANPASLTGQYLSGQRSVAVPEQRHIPDEDAWLTVKGARGNNLKGVDMAIPLGLLTCVTGVSGSGKSTLVNDTVYRLLAKHFYGASEEPAAFDAVEGLEHLDKIVAIDQSPIGRTPRSNPATYTGLFTPIRELFAGTAEARSRGYTPGRFSFNVRGGRCEACQGEGFTKVEMVFLADIYVPCDVCKGQRYNRETLSVPYKGKNVHEVLQMTVEDALTFFAPVPVVHRKLQTLMDVGLSYITLGQSATTLSGGEAQRVKLAKELSKRATGRTLYILDEPTTGLHFHDVDQLLGVLHQLRDQGNTIVVIEHNLDVIKTADWVIDLGPEGGDGGGEIIAAGTPEIIAATTGSYTGQFLKPLLKRGQTRPRKRA</sequence>
<dbReference type="InterPro" id="IPR041552">
    <property type="entry name" value="UvrA_DNA-bd"/>
</dbReference>
<evidence type="ECO:0000256" key="14">
    <source>
        <dbReference type="ARBA" id="ARBA00023236"/>
    </source>
</evidence>
<feature type="binding site" evidence="18">
    <location>
        <begin position="31"/>
        <end position="38"/>
    </location>
    <ligand>
        <name>ATP</name>
        <dbReference type="ChEBI" id="CHEBI:30616"/>
    </ligand>
</feature>
<keyword evidence="2 18" id="KW-0963">Cytoplasm</keyword>
<evidence type="ECO:0000256" key="9">
    <source>
        <dbReference type="ARBA" id="ARBA00022833"/>
    </source>
</evidence>
<evidence type="ECO:0000313" key="21">
    <source>
        <dbReference type="Proteomes" id="UP000095401"/>
    </source>
</evidence>
<dbReference type="Proteomes" id="UP000095401">
    <property type="component" value="Chromosome"/>
</dbReference>
<dbReference type="NCBIfam" id="NF001503">
    <property type="entry name" value="PRK00349.1"/>
    <property type="match status" value="1"/>
</dbReference>
<dbReference type="InterPro" id="IPR027417">
    <property type="entry name" value="P-loop_NTPase"/>
</dbReference>
<dbReference type="CDD" id="cd03270">
    <property type="entry name" value="ABC_UvrA_I"/>
    <property type="match status" value="1"/>
</dbReference>
<dbReference type="InterPro" id="IPR041102">
    <property type="entry name" value="UvrA_inter"/>
</dbReference>
<dbReference type="GO" id="GO:0003677">
    <property type="term" value="F:DNA binding"/>
    <property type="evidence" value="ECO:0007669"/>
    <property type="project" value="UniProtKB-UniRule"/>
</dbReference>
<dbReference type="InterPro" id="IPR017871">
    <property type="entry name" value="ABC_transporter-like_CS"/>
</dbReference>
<keyword evidence="5 18" id="KW-0547">Nucleotide-binding</keyword>
<feature type="binding site" evidence="18">
    <location>
        <begin position="640"/>
        <end position="647"/>
    </location>
    <ligand>
        <name>ATP</name>
        <dbReference type="ChEBI" id="CHEBI:30616"/>
    </ligand>
</feature>
<evidence type="ECO:0000256" key="16">
    <source>
        <dbReference type="ARBA" id="ARBA00039316"/>
    </source>
</evidence>
<dbReference type="FunFam" id="1.10.8.280:FF:000001">
    <property type="entry name" value="UvrABC system protein A"/>
    <property type="match status" value="1"/>
</dbReference>
<keyword evidence="7 18" id="KW-0228">DNA excision</keyword>
<dbReference type="GO" id="GO:0016887">
    <property type="term" value="F:ATP hydrolysis activity"/>
    <property type="evidence" value="ECO:0007669"/>
    <property type="project" value="InterPro"/>
</dbReference>
<dbReference type="Gene3D" id="1.10.8.280">
    <property type="entry name" value="ABC transporter ATPase domain-like"/>
    <property type="match status" value="1"/>
</dbReference>
<dbReference type="InterPro" id="IPR004602">
    <property type="entry name" value="UvrA"/>
</dbReference>
<dbReference type="PANTHER" id="PTHR43152:SF3">
    <property type="entry name" value="UVRABC SYSTEM PROTEIN A"/>
    <property type="match status" value="1"/>
</dbReference>
<dbReference type="Gene3D" id="3.30.1490.20">
    <property type="entry name" value="ATP-grasp fold, A domain"/>
    <property type="match status" value="1"/>
</dbReference>
<keyword evidence="11 18" id="KW-0267">Excision nuclease</keyword>
<evidence type="ECO:0000256" key="12">
    <source>
        <dbReference type="ARBA" id="ARBA00023125"/>
    </source>
</evidence>
<keyword evidence="9 18" id="KW-0862">Zinc</keyword>
<evidence type="ECO:0000256" key="13">
    <source>
        <dbReference type="ARBA" id="ARBA00023204"/>
    </source>
</evidence>
<organism evidence="20 21">
    <name type="scientific">Acidihalobacter yilgarnensis</name>
    <dbReference type="NCBI Taxonomy" id="2819280"/>
    <lineage>
        <taxon>Bacteria</taxon>
        <taxon>Pseudomonadati</taxon>
        <taxon>Pseudomonadota</taxon>
        <taxon>Gammaproteobacteria</taxon>
        <taxon>Chromatiales</taxon>
        <taxon>Ectothiorhodospiraceae</taxon>
        <taxon>Acidihalobacter</taxon>
    </lineage>
</organism>
<dbReference type="Gene3D" id="3.40.50.300">
    <property type="entry name" value="P-loop containing nucleotide triphosphate hydrolases"/>
    <property type="match status" value="2"/>
</dbReference>
<evidence type="ECO:0000313" key="20">
    <source>
        <dbReference type="EMBL" id="AOU98677.1"/>
    </source>
</evidence>
<feature type="zinc finger region" description="C4-type" evidence="18">
    <location>
        <begin position="253"/>
        <end position="280"/>
    </location>
</feature>
<reference evidence="21" key="1">
    <citation type="submission" date="2016-09" db="EMBL/GenBank/DDBJ databases">
        <title>Acidihalobacter prosperus F5.</title>
        <authorList>
            <person name="Khaleque H.N."/>
            <person name="Ramsay J.P."/>
            <person name="Kaksonen A.H."/>
            <person name="Boxall N.J."/>
            <person name="Watkin E.L.J."/>
        </authorList>
    </citation>
    <scope>NUCLEOTIDE SEQUENCE [LARGE SCALE GENOMIC DNA]</scope>
    <source>
        <strain evidence="21">F5</strain>
    </source>
</reference>
<proteinExistence type="inferred from homology"/>
<dbReference type="EMBL" id="CP017415">
    <property type="protein sequence ID" value="AOU98677.1"/>
    <property type="molecule type" value="Genomic_DNA"/>
</dbReference>
<evidence type="ECO:0000256" key="5">
    <source>
        <dbReference type="ARBA" id="ARBA00022741"/>
    </source>
</evidence>
<name>A0A1D8IQE8_9GAMM</name>
<dbReference type="FunFam" id="1.20.1580.10:FF:000002">
    <property type="entry name" value="UvrABC system protein A"/>
    <property type="match status" value="1"/>
</dbReference>
<evidence type="ECO:0000256" key="4">
    <source>
        <dbReference type="ARBA" id="ARBA00022737"/>
    </source>
</evidence>
<evidence type="ECO:0000256" key="2">
    <source>
        <dbReference type="ARBA" id="ARBA00022490"/>
    </source>
</evidence>
<dbReference type="GO" id="GO:0005524">
    <property type="term" value="F:ATP binding"/>
    <property type="evidence" value="ECO:0007669"/>
    <property type="project" value="UniProtKB-UniRule"/>
</dbReference>
<dbReference type="PROSITE" id="PS50893">
    <property type="entry name" value="ABC_TRANSPORTER_2"/>
    <property type="match status" value="1"/>
</dbReference>
<evidence type="ECO:0000256" key="1">
    <source>
        <dbReference type="ARBA" id="ARBA00004496"/>
    </source>
</evidence>
<keyword evidence="21" id="KW-1185">Reference proteome</keyword>
<dbReference type="GO" id="GO:0009381">
    <property type="term" value="F:excinuclease ABC activity"/>
    <property type="evidence" value="ECO:0007669"/>
    <property type="project" value="UniProtKB-UniRule"/>
</dbReference>
<dbReference type="PROSITE" id="PS00211">
    <property type="entry name" value="ABC_TRANSPORTER_1"/>
    <property type="match status" value="2"/>
</dbReference>
<feature type="domain" description="ABC transporter" evidence="19">
    <location>
        <begin position="606"/>
        <end position="936"/>
    </location>
</feature>
<keyword evidence="8 18" id="KW-0863">Zinc-finger</keyword>
<keyword evidence="14 18" id="KW-0742">SOS response</keyword>
<dbReference type="KEGG" id="aprs:BI364_12525"/>
<dbReference type="CDD" id="cd03271">
    <property type="entry name" value="ABC_UvrA_II"/>
    <property type="match status" value="1"/>
</dbReference>
<dbReference type="PANTHER" id="PTHR43152">
    <property type="entry name" value="UVRABC SYSTEM PROTEIN A"/>
    <property type="match status" value="1"/>
</dbReference>
<keyword evidence="6 18" id="KW-0227">DNA damage</keyword>
<accession>A0A1D8IQE8</accession>
<dbReference type="InterPro" id="IPR013815">
    <property type="entry name" value="ATP_grasp_subdomain_1"/>
</dbReference>
<evidence type="ECO:0000256" key="7">
    <source>
        <dbReference type="ARBA" id="ARBA00022769"/>
    </source>
</evidence>
<protein>
    <recommendedName>
        <fullName evidence="16 18">UvrABC system protein A</fullName>
        <shortName evidence="18">UvrA protein</shortName>
    </recommendedName>
    <alternativeName>
        <fullName evidence="17 18">Excinuclease ABC subunit A</fullName>
    </alternativeName>
</protein>
<comment type="subcellular location">
    <subcellularLocation>
        <location evidence="1 18">Cytoplasm</location>
    </subcellularLocation>
</comment>
<dbReference type="Gene3D" id="1.20.1580.10">
    <property type="entry name" value="ABC transporter ATPase like domain"/>
    <property type="match status" value="2"/>
</dbReference>
<comment type="similarity">
    <text evidence="15 18">Belongs to the ABC transporter superfamily. UvrA family.</text>
</comment>
<dbReference type="GO" id="GO:0006289">
    <property type="term" value="P:nucleotide-excision repair"/>
    <property type="evidence" value="ECO:0007669"/>
    <property type="project" value="UniProtKB-UniRule"/>
</dbReference>
<dbReference type="HAMAP" id="MF_00205">
    <property type="entry name" value="UvrA"/>
    <property type="match status" value="1"/>
</dbReference>
<dbReference type="AlphaFoldDB" id="A0A1D8IQE8"/>
<evidence type="ECO:0000256" key="10">
    <source>
        <dbReference type="ARBA" id="ARBA00022840"/>
    </source>
</evidence>
<feature type="zinc finger region" description="C4-type" evidence="18">
    <location>
        <begin position="739"/>
        <end position="765"/>
    </location>
</feature>
<evidence type="ECO:0000259" key="19">
    <source>
        <dbReference type="PROSITE" id="PS50893"/>
    </source>
</evidence>
<evidence type="ECO:0000256" key="3">
    <source>
        <dbReference type="ARBA" id="ARBA00022723"/>
    </source>
</evidence>
<comment type="function">
    <text evidence="18">The UvrABC repair system catalyzes the recognition and processing of DNA lesions. UvrA is an ATPase and a DNA-binding protein. A damage recognition complex composed of 2 UvrA and 2 UvrB subunits scans DNA for abnormalities. When the presence of a lesion has been verified by UvrB, the UvrA molecules dissociate.</text>
</comment>
<dbReference type="GO" id="GO:0009432">
    <property type="term" value="P:SOS response"/>
    <property type="evidence" value="ECO:0007669"/>
    <property type="project" value="UniProtKB-UniRule"/>
</dbReference>
<evidence type="ECO:0000256" key="15">
    <source>
        <dbReference type="ARBA" id="ARBA00038000"/>
    </source>
</evidence>
<gene>
    <name evidence="18" type="primary">uvrA</name>
    <name evidence="20" type="ORF">BI364_12525</name>
</gene>
<dbReference type="RefSeq" id="WP_070079036.1">
    <property type="nucleotide sequence ID" value="NZ_CP017415.1"/>
</dbReference>
<dbReference type="InterPro" id="IPR003439">
    <property type="entry name" value="ABC_transporter-like_ATP-bd"/>
</dbReference>
<keyword evidence="13 18" id="KW-0234">DNA repair</keyword>
<evidence type="ECO:0000256" key="17">
    <source>
        <dbReference type="ARBA" id="ARBA00042156"/>
    </source>
</evidence>
<dbReference type="GO" id="GO:0005737">
    <property type="term" value="C:cytoplasm"/>
    <property type="evidence" value="ECO:0007669"/>
    <property type="project" value="UniProtKB-SubCell"/>
</dbReference>
<evidence type="ECO:0000256" key="6">
    <source>
        <dbReference type="ARBA" id="ARBA00022763"/>
    </source>
</evidence>
<keyword evidence="3 18" id="KW-0479">Metal-binding</keyword>
<keyword evidence="12 18" id="KW-0238">DNA-binding</keyword>
<dbReference type="GO" id="GO:0008270">
    <property type="term" value="F:zinc ion binding"/>
    <property type="evidence" value="ECO:0007669"/>
    <property type="project" value="UniProtKB-UniRule"/>
</dbReference>
<dbReference type="GO" id="GO:0009380">
    <property type="term" value="C:excinuclease repair complex"/>
    <property type="evidence" value="ECO:0007669"/>
    <property type="project" value="InterPro"/>
</dbReference>